<name>A0A6N7S930_9FIRM</name>
<proteinExistence type="predicted"/>
<dbReference type="InterPro" id="IPR016195">
    <property type="entry name" value="Pol/histidinol_Pase-like"/>
</dbReference>
<dbReference type="InterPro" id="IPR004013">
    <property type="entry name" value="PHP_dom"/>
</dbReference>
<dbReference type="InterPro" id="IPR050243">
    <property type="entry name" value="PHP_phosphatase"/>
</dbReference>
<evidence type="ECO:0000259" key="1">
    <source>
        <dbReference type="SMART" id="SM00481"/>
    </source>
</evidence>
<dbReference type="PANTHER" id="PTHR36928:SF1">
    <property type="entry name" value="PHOSPHATASE YCDX-RELATED"/>
    <property type="match status" value="1"/>
</dbReference>
<dbReference type="GO" id="GO:0008270">
    <property type="term" value="F:zinc ion binding"/>
    <property type="evidence" value="ECO:0007669"/>
    <property type="project" value="TreeGrafter"/>
</dbReference>
<dbReference type="NCBIfam" id="NF006702">
    <property type="entry name" value="PRK09248.1"/>
    <property type="match status" value="1"/>
</dbReference>
<gene>
    <name evidence="3" type="ORF">GKD88_13430</name>
    <name evidence="2" type="ORF">GKE08_13760</name>
</gene>
<dbReference type="PANTHER" id="PTHR36928">
    <property type="entry name" value="PHOSPHATASE YCDX-RELATED"/>
    <property type="match status" value="1"/>
</dbReference>
<dbReference type="InterPro" id="IPR003141">
    <property type="entry name" value="Pol/His_phosphatase_N"/>
</dbReference>
<comment type="caution">
    <text evidence="2">The sequence shown here is derived from an EMBL/GenBank/DDBJ whole genome shotgun (WGS) entry which is preliminary data.</text>
</comment>
<dbReference type="SUPFAM" id="SSF89550">
    <property type="entry name" value="PHP domain-like"/>
    <property type="match status" value="1"/>
</dbReference>
<protein>
    <submittedName>
        <fullName evidence="2">PHP domain-containing protein</fullName>
    </submittedName>
</protein>
<evidence type="ECO:0000313" key="2">
    <source>
        <dbReference type="EMBL" id="MSA90393.1"/>
    </source>
</evidence>
<dbReference type="RefSeq" id="WP_154239615.1">
    <property type="nucleotide sequence ID" value="NZ_AP031450.1"/>
</dbReference>
<reference evidence="4 5" key="1">
    <citation type="journal article" date="2019" name="Nat. Med.">
        <title>A library of human gut bacterial isolates paired with longitudinal multiomics data enables mechanistic microbiome research.</title>
        <authorList>
            <person name="Poyet M."/>
            <person name="Groussin M."/>
            <person name="Gibbons S.M."/>
            <person name="Avila-Pacheco J."/>
            <person name="Jiang X."/>
            <person name="Kearney S.M."/>
            <person name="Perrotta A.R."/>
            <person name="Berdy B."/>
            <person name="Zhao S."/>
            <person name="Lieberman T.D."/>
            <person name="Swanson P.K."/>
            <person name="Smith M."/>
            <person name="Roesemann S."/>
            <person name="Alexander J.E."/>
            <person name="Rich S.A."/>
            <person name="Livny J."/>
            <person name="Vlamakis H."/>
            <person name="Clish C."/>
            <person name="Bullock K."/>
            <person name="Deik A."/>
            <person name="Scott J."/>
            <person name="Pierce K.A."/>
            <person name="Xavier R.J."/>
            <person name="Alm E.J."/>
        </authorList>
    </citation>
    <scope>NUCLEOTIDE SEQUENCE [LARGE SCALE GENOMIC DNA]</scope>
    <source>
        <strain evidence="2 4">BIOML-A4</strain>
        <strain evidence="3 5">BIOML-A5</strain>
    </source>
</reference>
<dbReference type="GO" id="GO:0005829">
    <property type="term" value="C:cytosol"/>
    <property type="evidence" value="ECO:0007669"/>
    <property type="project" value="TreeGrafter"/>
</dbReference>
<evidence type="ECO:0000313" key="5">
    <source>
        <dbReference type="Proteomes" id="UP000480929"/>
    </source>
</evidence>
<evidence type="ECO:0000313" key="3">
    <source>
        <dbReference type="EMBL" id="MSC34123.1"/>
    </source>
</evidence>
<sequence>MIYLDLHTHTVVSGHAYSTLNENIAAAKQHGLKIYGISDHAPKMPGSTHLFYFRNLHVVPDLVQGIRVLKGAELNIMDVEGHVDLDESTLKMLDYAIASLHVPCFGPHHTEAENTQAMINAVHNPFVKILGHPDDSRYPIDQEAVVLACKETHTLIEVNNSSMNPKSSRVGGRENMLGMLQYCRQHNVPVLFGSDAHYCDAIGQFQRCEEVCAAAQLPASLIVNSNPELIREYLGLDVL</sequence>
<dbReference type="Pfam" id="PF02811">
    <property type="entry name" value="PHP"/>
    <property type="match status" value="1"/>
</dbReference>
<keyword evidence="5" id="KW-1185">Reference proteome</keyword>
<dbReference type="Gene3D" id="3.20.20.140">
    <property type="entry name" value="Metal-dependent hydrolases"/>
    <property type="match status" value="1"/>
</dbReference>
<feature type="domain" description="Polymerase/histidinol phosphatase N-terminal" evidence="1">
    <location>
        <begin position="4"/>
        <end position="78"/>
    </location>
</feature>
<evidence type="ECO:0000313" key="4">
    <source>
        <dbReference type="Proteomes" id="UP000433575"/>
    </source>
</evidence>
<dbReference type="Proteomes" id="UP000433575">
    <property type="component" value="Unassembled WGS sequence"/>
</dbReference>
<dbReference type="AlphaFoldDB" id="A0A6N7S930"/>
<organism evidence="2 4">
    <name type="scientific">Holdemania massiliensis</name>
    <dbReference type="NCBI Taxonomy" id="1468449"/>
    <lineage>
        <taxon>Bacteria</taxon>
        <taxon>Bacillati</taxon>
        <taxon>Bacillota</taxon>
        <taxon>Erysipelotrichia</taxon>
        <taxon>Erysipelotrichales</taxon>
        <taxon>Erysipelotrichaceae</taxon>
        <taxon>Holdemania</taxon>
    </lineage>
</organism>
<dbReference type="EMBL" id="WKPI01000027">
    <property type="protein sequence ID" value="MSC34123.1"/>
    <property type="molecule type" value="Genomic_DNA"/>
</dbReference>
<dbReference type="EMBL" id="WKPJ01000025">
    <property type="protein sequence ID" value="MSA90393.1"/>
    <property type="molecule type" value="Genomic_DNA"/>
</dbReference>
<dbReference type="Proteomes" id="UP000480929">
    <property type="component" value="Unassembled WGS sequence"/>
</dbReference>
<dbReference type="SMART" id="SM00481">
    <property type="entry name" value="POLIIIAc"/>
    <property type="match status" value="1"/>
</dbReference>
<accession>A0A6N7S930</accession>
<dbReference type="GO" id="GO:0042578">
    <property type="term" value="F:phosphoric ester hydrolase activity"/>
    <property type="evidence" value="ECO:0007669"/>
    <property type="project" value="TreeGrafter"/>
</dbReference>
<dbReference type="CDD" id="cd07437">
    <property type="entry name" value="PHP_HisPPase_Ycdx_like"/>
    <property type="match status" value="1"/>
</dbReference>
<dbReference type="OrthoDB" id="9808747at2"/>